<accession>A0A3D9B988</accession>
<dbReference type="NCBIfam" id="TIGR02436">
    <property type="entry name" value="four helix bundle protein"/>
    <property type="match status" value="1"/>
</dbReference>
<dbReference type="InterPro" id="IPR012657">
    <property type="entry name" value="23S_rRNA-intervening_sequence"/>
</dbReference>
<keyword evidence="2" id="KW-1185">Reference proteome</keyword>
<dbReference type="Pfam" id="PF05635">
    <property type="entry name" value="23S_rRNA_IVP"/>
    <property type="match status" value="1"/>
</dbReference>
<dbReference type="RefSeq" id="WP_115951740.1">
    <property type="nucleotide sequence ID" value="NZ_QNVS01000102.1"/>
</dbReference>
<dbReference type="SUPFAM" id="SSF158446">
    <property type="entry name" value="IVS-encoded protein-like"/>
    <property type="match status" value="1"/>
</dbReference>
<name>A0A3D9B988_9FLAO</name>
<comment type="caution">
    <text evidence="1">The sequence shown here is derived from an EMBL/GenBank/DDBJ whole genome shotgun (WGS) entry which is preliminary data.</text>
</comment>
<organism evidence="1 2">
    <name type="scientific">Chryseobacterium piscium</name>
    <dbReference type="NCBI Taxonomy" id="333702"/>
    <lineage>
        <taxon>Bacteria</taxon>
        <taxon>Pseudomonadati</taxon>
        <taxon>Bacteroidota</taxon>
        <taxon>Flavobacteriia</taxon>
        <taxon>Flavobacteriales</taxon>
        <taxon>Weeksellaceae</taxon>
        <taxon>Chryseobacterium group</taxon>
        <taxon>Chryseobacterium</taxon>
    </lineage>
</organism>
<dbReference type="Proteomes" id="UP000256512">
    <property type="component" value="Unassembled WGS sequence"/>
</dbReference>
<dbReference type="PANTHER" id="PTHR38471:SF2">
    <property type="entry name" value="FOUR HELIX BUNDLE PROTEIN"/>
    <property type="match status" value="1"/>
</dbReference>
<reference evidence="1 2" key="1">
    <citation type="journal article" date="2006" name="Int. J. Syst. Evol. Microbiol.">
        <title>Chryseobacterium piscium sp. nov., isolated from fish of the South Atlantic Ocean off South Africa.</title>
        <authorList>
            <person name="de Beer H."/>
            <person name="Hugo C.J."/>
            <person name="Jooste P.J."/>
            <person name="Vancanneyt M."/>
            <person name="Coenye T."/>
            <person name="Vandamme P."/>
        </authorList>
    </citation>
    <scope>NUCLEOTIDE SEQUENCE [LARGE SCALE GENOMIC DNA]</scope>
    <source>
        <strain evidence="1 2">CCUG 51923</strain>
    </source>
</reference>
<evidence type="ECO:0000313" key="1">
    <source>
        <dbReference type="EMBL" id="REC49867.1"/>
    </source>
</evidence>
<evidence type="ECO:0000313" key="2">
    <source>
        <dbReference type="Proteomes" id="UP000256512"/>
    </source>
</evidence>
<protein>
    <submittedName>
        <fullName evidence="1">Four helix bundle protein</fullName>
    </submittedName>
</protein>
<dbReference type="AlphaFoldDB" id="A0A3D9B988"/>
<gene>
    <name evidence="1" type="ORF">DRF62_19280</name>
</gene>
<dbReference type="Gene3D" id="1.20.1440.60">
    <property type="entry name" value="23S rRNA-intervening sequence"/>
    <property type="match status" value="1"/>
</dbReference>
<sequence length="118" mass="13535">MKTHKDLDAWKFSVDLVTLIYELTRDFPKDEIFGLTNQIRRASISIPSNIAEGAARNSTKEFIHFLYISLGSQQEIDTQLLIAKNLKYISEEKYAEIVLKIETVGKLLNGLIKYLKSK</sequence>
<proteinExistence type="predicted"/>
<dbReference type="CDD" id="cd16377">
    <property type="entry name" value="23S_rRNA_IVP_like"/>
    <property type="match status" value="1"/>
</dbReference>
<dbReference type="EMBL" id="QNVS01000102">
    <property type="protein sequence ID" value="REC49867.1"/>
    <property type="molecule type" value="Genomic_DNA"/>
</dbReference>
<dbReference type="InterPro" id="IPR036583">
    <property type="entry name" value="23S_rRNA_IVS_sf"/>
</dbReference>
<dbReference type="NCBIfam" id="NF008911">
    <property type="entry name" value="PRK12275.1-2"/>
    <property type="match status" value="1"/>
</dbReference>
<dbReference type="PANTHER" id="PTHR38471">
    <property type="entry name" value="FOUR HELIX BUNDLE PROTEIN"/>
    <property type="match status" value="1"/>
</dbReference>